<accession>A0A9X2C4S9</accession>
<comment type="caution">
    <text evidence="1">The sequence shown here is derived from an EMBL/GenBank/DDBJ whole genome shotgun (WGS) entry which is preliminary data.</text>
</comment>
<dbReference type="Proteomes" id="UP001155059">
    <property type="component" value="Unassembled WGS sequence"/>
</dbReference>
<sequence>MRTALAHACTPETLTDNAWPKSRIWCIDLDRGLGESRLAVLAQLTGVSVADLTASTLLLVAHALHPDAFLQISNLWPWILVLGCRNHFHAGGLQCCPRCMDEPAPHYLIQDRLAWHTSCPLHRSLLVDRCPRCFSALQPGLLRVGDSLAQCHHCGEHFSIAAPLSCSEEALAFQRFADGLYGKSTAFGQAEVGFAEWMFVARVIISLLRSVVRHPTASSRLFCQLMEVDVSACPTSSLGLPFEYLQPAERSALIGPAWVIMQAGPERFIECATRASLPHSLLPIPARDAPEILTHMASALSCRPRCSPDMTEHNHARDPLGVWRMWLRLQRRIRRDGFH</sequence>
<dbReference type="AlphaFoldDB" id="A0A9X2C4S9"/>
<protein>
    <submittedName>
        <fullName evidence="1">TniQ family protein</fullName>
    </submittedName>
</protein>
<proteinExistence type="predicted"/>
<gene>
    <name evidence="1" type="ORF">M1B34_06705</name>
</gene>
<evidence type="ECO:0000313" key="1">
    <source>
        <dbReference type="EMBL" id="MCK9797437.1"/>
    </source>
</evidence>
<reference evidence="1 2" key="1">
    <citation type="journal article" date="2022" name="Int. J. Syst. Evol. Microbiol.">
        <title>Pseudomonas aegrilactucae sp. nov. and Pseudomonas morbosilactucae sp. nov., pathogens causing bacterial rot of lettuce in Japan.</title>
        <authorList>
            <person name="Sawada H."/>
            <person name="Fujikawa T."/>
            <person name="Satou M."/>
        </authorList>
    </citation>
    <scope>NUCLEOTIDE SEQUENCE [LARGE SCALE GENOMIC DNA]</scope>
    <source>
        <strain evidence="1 2">MAFF 302030</strain>
    </source>
</reference>
<organism evidence="1 2">
    <name type="scientific">Pseudomonas morbosilactucae</name>
    <dbReference type="NCBI Taxonomy" id="2938197"/>
    <lineage>
        <taxon>Bacteria</taxon>
        <taxon>Pseudomonadati</taxon>
        <taxon>Pseudomonadota</taxon>
        <taxon>Gammaproteobacteria</taxon>
        <taxon>Pseudomonadales</taxon>
        <taxon>Pseudomonadaceae</taxon>
        <taxon>Pseudomonas</taxon>
    </lineage>
</organism>
<name>A0A9X2C4S9_9PSED</name>
<dbReference type="EMBL" id="JALQCW010000012">
    <property type="protein sequence ID" value="MCK9797437.1"/>
    <property type="molecule type" value="Genomic_DNA"/>
</dbReference>
<evidence type="ECO:0000313" key="2">
    <source>
        <dbReference type="Proteomes" id="UP001155059"/>
    </source>
</evidence>
<reference evidence="1 2" key="2">
    <citation type="journal article" date="2023" name="Plant Pathol.">
        <title>Dismantling and reorganizing Pseudomonas marginalis sensu#lato.</title>
        <authorList>
            <person name="Sawada H."/>
            <person name="Fujikawa T."/>
            <person name="Satou M."/>
        </authorList>
    </citation>
    <scope>NUCLEOTIDE SEQUENCE [LARGE SCALE GENOMIC DNA]</scope>
    <source>
        <strain evidence="1 2">MAFF 302030</strain>
    </source>
</reference>